<feature type="region of interest" description="Disordered" evidence="1">
    <location>
        <begin position="102"/>
        <end position="127"/>
    </location>
</feature>
<gene>
    <name evidence="2" type="ORF">CSIM01_05880</name>
</gene>
<name>A0A135S8N8_9PEZI</name>
<sequence length="306" mass="34411">MEARSRTEAHHYTFARHDKRVHQRHATTYVCRSAVVPVARSPIASPKHTHWPVLPSYRVSKNQRLSLHLAIQPFKSSLADADMAPPESLKAEDHFSNFSCPVSRPSGLSREPKNHFGRGADPPPEFPLRCQPSVMRKRLLASRPFHASCRFAPTNPTNHSFPPPPISPLPQIRPLDPFVVEGKIREQRNHRYLDKLANLTFGKSRNSPLGSGEKEGGTWGSNWGAGHRKLGEKSGAWPPLPLHWFRGPPLSPYIHIGLDHPQSTIASSLLVAPRIRRLGRKLLGPRLPRKLDQFFTSAALFKAYRV</sequence>
<accession>A0A135S8N8</accession>
<protein>
    <submittedName>
        <fullName evidence="2">Uncharacterized protein</fullName>
    </submittedName>
</protein>
<dbReference type="Proteomes" id="UP000070328">
    <property type="component" value="Unassembled WGS sequence"/>
</dbReference>
<comment type="caution">
    <text evidence="2">The sequence shown here is derived from an EMBL/GenBank/DDBJ whole genome shotgun (WGS) entry which is preliminary data.</text>
</comment>
<reference evidence="2 3" key="1">
    <citation type="submission" date="2014-02" db="EMBL/GenBank/DDBJ databases">
        <title>The genome sequence of Colletotrichum simmondsii CBS122122.</title>
        <authorList>
            <person name="Baroncelli R."/>
            <person name="Thon M.R."/>
        </authorList>
    </citation>
    <scope>NUCLEOTIDE SEQUENCE [LARGE SCALE GENOMIC DNA]</scope>
    <source>
        <strain evidence="2 3">CBS122122</strain>
    </source>
</reference>
<proteinExistence type="predicted"/>
<keyword evidence="3" id="KW-1185">Reference proteome</keyword>
<organism evidence="2 3">
    <name type="scientific">Colletotrichum simmondsii</name>
    <dbReference type="NCBI Taxonomy" id="703756"/>
    <lineage>
        <taxon>Eukaryota</taxon>
        <taxon>Fungi</taxon>
        <taxon>Dikarya</taxon>
        <taxon>Ascomycota</taxon>
        <taxon>Pezizomycotina</taxon>
        <taxon>Sordariomycetes</taxon>
        <taxon>Hypocreomycetidae</taxon>
        <taxon>Glomerellales</taxon>
        <taxon>Glomerellaceae</taxon>
        <taxon>Colletotrichum</taxon>
        <taxon>Colletotrichum acutatum species complex</taxon>
    </lineage>
</organism>
<dbReference type="EMBL" id="JFBX01000642">
    <property type="protein sequence ID" value="KXH32211.1"/>
    <property type="molecule type" value="Genomic_DNA"/>
</dbReference>
<evidence type="ECO:0000313" key="2">
    <source>
        <dbReference type="EMBL" id="KXH32211.1"/>
    </source>
</evidence>
<evidence type="ECO:0000313" key="3">
    <source>
        <dbReference type="Proteomes" id="UP000070328"/>
    </source>
</evidence>
<evidence type="ECO:0000256" key="1">
    <source>
        <dbReference type="SAM" id="MobiDB-lite"/>
    </source>
</evidence>
<dbReference type="AlphaFoldDB" id="A0A135S8N8"/>